<comment type="caution">
    <text evidence="2">The sequence shown here is derived from an EMBL/GenBank/DDBJ whole genome shotgun (WGS) entry which is preliminary data.</text>
</comment>
<reference evidence="2" key="1">
    <citation type="submission" date="2013-08" db="EMBL/GenBank/DDBJ databases">
        <title>Gene expansion shapes genome architecture in the human pathogen Lichtheimia corymbifera: an evolutionary genomics analysis in the ancient terrestrial Mucorales (Mucoromycotina).</title>
        <authorList>
            <person name="Schwartze V.U."/>
            <person name="Winter S."/>
            <person name="Shelest E."/>
            <person name="Marcet-Houben M."/>
            <person name="Horn F."/>
            <person name="Wehner S."/>
            <person name="Hoffmann K."/>
            <person name="Riege K."/>
            <person name="Sammeth M."/>
            <person name="Nowrousian M."/>
            <person name="Valiante V."/>
            <person name="Linde J."/>
            <person name="Jacobsen I.D."/>
            <person name="Marz M."/>
            <person name="Brakhage A.A."/>
            <person name="Gabaldon T."/>
            <person name="Bocker S."/>
            <person name="Voigt K."/>
        </authorList>
    </citation>
    <scope>NUCLEOTIDE SEQUENCE [LARGE SCALE GENOMIC DNA]</scope>
    <source>
        <strain evidence="2">FSU 9682</strain>
    </source>
</reference>
<dbReference type="Proteomes" id="UP000027586">
    <property type="component" value="Unassembled WGS sequence"/>
</dbReference>
<feature type="compositionally biased region" description="Basic residues" evidence="1">
    <location>
        <begin position="84"/>
        <end position="96"/>
    </location>
</feature>
<sequence length="287" mass="32037">MDAASLHKSAFHRISSTPPDLIVHDDLSDEDSSCWSSSPPPLLPTPSPACADCGSSTCFGTACKAGVLASIRKHVALARQGRLSRPRLYRPQKRRVTQITVPPRSTHQQQPKQQQHVAKQQLLPPLLPSSPPATSAPITQQGRPCRAKAPCQACREPADSCMRKAYNWPFPTSDLHFDKGRPYVYLCNKCGLRYNKSGGCVCRHCRWVLCKEEKRKAVQHIAYMRRTRGHVEPEDPIIDFVCSPKYWVCGHPWKVGWISEKDDDDNTTAMDDTTSPPHSTTTTTAQQ</sequence>
<feature type="region of interest" description="Disordered" evidence="1">
    <location>
        <begin position="264"/>
        <end position="287"/>
    </location>
</feature>
<organism evidence="2 3">
    <name type="scientific">Lichtheimia corymbifera JMRC:FSU:9682</name>
    <dbReference type="NCBI Taxonomy" id="1263082"/>
    <lineage>
        <taxon>Eukaryota</taxon>
        <taxon>Fungi</taxon>
        <taxon>Fungi incertae sedis</taxon>
        <taxon>Mucoromycota</taxon>
        <taxon>Mucoromycotina</taxon>
        <taxon>Mucoromycetes</taxon>
        <taxon>Mucorales</taxon>
        <taxon>Lichtheimiaceae</taxon>
        <taxon>Lichtheimia</taxon>
    </lineage>
</organism>
<proteinExistence type="predicted"/>
<dbReference type="VEuPathDB" id="FungiDB:LCOR_09732.1"/>
<gene>
    <name evidence="2" type="ORF">LCOR_09732.1</name>
</gene>
<dbReference type="OrthoDB" id="2341409at2759"/>
<feature type="compositionally biased region" description="Low complexity" evidence="1">
    <location>
        <begin position="267"/>
        <end position="287"/>
    </location>
</feature>
<dbReference type="EMBL" id="CBTN010000062">
    <property type="protein sequence ID" value="CDH58885.1"/>
    <property type="molecule type" value="Genomic_DNA"/>
</dbReference>
<evidence type="ECO:0000313" key="2">
    <source>
        <dbReference type="EMBL" id="CDH58885.1"/>
    </source>
</evidence>
<evidence type="ECO:0000256" key="1">
    <source>
        <dbReference type="SAM" id="MobiDB-lite"/>
    </source>
</evidence>
<keyword evidence="3" id="KW-1185">Reference proteome</keyword>
<evidence type="ECO:0000313" key="3">
    <source>
        <dbReference type="Proteomes" id="UP000027586"/>
    </source>
</evidence>
<dbReference type="STRING" id="1263082.A0A068SA82"/>
<dbReference type="AlphaFoldDB" id="A0A068SA82"/>
<feature type="region of interest" description="Disordered" evidence="1">
    <location>
        <begin position="84"/>
        <end position="118"/>
    </location>
</feature>
<feature type="compositionally biased region" description="Low complexity" evidence="1">
    <location>
        <begin position="107"/>
        <end position="118"/>
    </location>
</feature>
<accession>A0A068SA82</accession>
<protein>
    <submittedName>
        <fullName evidence="2">Uncharacterized protein</fullName>
    </submittedName>
</protein>
<feature type="compositionally biased region" description="Polar residues" evidence="1">
    <location>
        <begin position="97"/>
        <end position="106"/>
    </location>
</feature>
<name>A0A068SA82_9FUNG</name>